<keyword evidence="5" id="KW-1133">Transmembrane helix</keyword>
<organism evidence="8 9">
    <name type="scientific">Strigomonas culicis</name>
    <dbReference type="NCBI Taxonomy" id="28005"/>
    <lineage>
        <taxon>Eukaryota</taxon>
        <taxon>Discoba</taxon>
        <taxon>Euglenozoa</taxon>
        <taxon>Kinetoplastea</taxon>
        <taxon>Metakinetoplastina</taxon>
        <taxon>Trypanosomatida</taxon>
        <taxon>Trypanosomatidae</taxon>
        <taxon>Strigomonadinae</taxon>
        <taxon>Strigomonas</taxon>
    </lineage>
</organism>
<dbReference type="EMBL" id="ATMH01008683">
    <property type="protein sequence ID" value="EPY21131.1"/>
    <property type="molecule type" value="Genomic_DNA"/>
</dbReference>
<evidence type="ECO:0000256" key="3">
    <source>
        <dbReference type="ARBA" id="ARBA00024221"/>
    </source>
</evidence>
<feature type="transmembrane region" description="Helical" evidence="5">
    <location>
        <begin position="390"/>
        <end position="411"/>
    </location>
</feature>
<dbReference type="PANTHER" id="PTHR45780">
    <property type="entry name" value="ETHANOLAMINE-PHOSPHATE CYTIDYLYLTRANSFERASE"/>
    <property type="match status" value="1"/>
</dbReference>
<dbReference type="InterPro" id="IPR014729">
    <property type="entry name" value="Rossmann-like_a/b/a_fold"/>
</dbReference>
<feature type="transmembrane region" description="Helical" evidence="5">
    <location>
        <begin position="283"/>
        <end position="300"/>
    </location>
</feature>
<keyword evidence="8" id="KW-0548">Nucleotidyltransferase</keyword>
<dbReference type="InterPro" id="IPR004821">
    <property type="entry name" value="Cyt_trans-like"/>
</dbReference>
<feature type="domain" description="Cytidyltransferase-like" evidence="6">
    <location>
        <begin position="406"/>
        <end position="531"/>
    </location>
</feature>
<evidence type="ECO:0000313" key="9">
    <source>
        <dbReference type="Proteomes" id="UP000015354"/>
    </source>
</evidence>
<reference evidence="8" key="2">
    <citation type="submission" date="2013-03" db="EMBL/GenBank/DDBJ databases">
        <authorList>
            <person name="Motta M.C.M."/>
            <person name="Martins A.C.A."/>
            <person name="Preta C.M.C.C."/>
            <person name="Silva R."/>
            <person name="de Souza S.S."/>
            <person name="Klein C.C."/>
            <person name="de Almeida L.G.P."/>
            <person name="Cunha O.L."/>
            <person name="Colabardini A.C."/>
            <person name="Lima B.A."/>
            <person name="Machado C.R."/>
            <person name="Soares C.M.A."/>
            <person name="de Menezes C.B.A."/>
            <person name="Bartolomeu D.C."/>
            <person name="Grisard E.C."/>
            <person name="Fantinatti-Garboggini F."/>
            <person name="Rodrigues-Luiz G.F."/>
            <person name="Wagner G."/>
            <person name="Goldman G.H."/>
            <person name="Fietto J.L.R."/>
            <person name="Ciapina L.P."/>
            <person name="Brocchi M."/>
            <person name="Elias M.C."/>
            <person name="Goldman M.H.S."/>
            <person name="Sagot M.-F."/>
            <person name="Pereira M."/>
            <person name="Stoco P.H."/>
            <person name="Teixeira S.M.R."/>
            <person name="de Mendonca-Neto R.P."/>
            <person name="Maciel T.E.F."/>
            <person name="Mendes T.A.O."/>
            <person name="Urmenyi T.P."/>
            <person name="Teixeira M.M.G."/>
            <person name="de Camargo E.F.P."/>
            <person name="de Sousa W."/>
            <person name="Schenkman S."/>
            <person name="de Vasconcelos A.T.R."/>
        </authorList>
    </citation>
    <scope>NUCLEOTIDE SEQUENCE</scope>
</reference>
<sequence>MSKYISEHSFLFTGEERELIYRSSSEMDTRPVSFVTRMFLPLWRFLSRTFVSEQVAPNSITLVGVLCSVQAYQVIRSYYNHSEPGRPGGDLGPSQEVLASLSQFGARGAGGGGGGAVTNTTAVLEDMSYASIWESQRTVQTATVVAALLMIVAIVCGSLDGVHAKRCRSATSLGDIFSRICSSVSRIFMALTLLEVFQVTTIATKWYVLLTLQLIELNTVLGRINANNLKKEKVKNWAYVATYCFRDSELSFVMLLLLLLRWLCPTYTSSVMQQIDTAAARRGYILLVLLSFVNIAALKMRKRNKTGIILCLATRVVPIFYLLPLSEYNILSVLSDALVVGLLSVEVYVSDLAHRRVHAAVMGIIVGSLFNDVVTLAGSIMYLTAVLVDLSYVLNVPLFVPVCNVYIDGVFDLCHAGHKLMMANALRFGNRLIVGVCGDDECEHYKRRPIMTTEERVKEVALCRYVSEVVPDAPVSGITAEMIKYYNVHIVVCGEEYNTPQDTYYAVPRQLGMLRTAPRTEGISTSELIKRIRAASDEDTAARDKLNGASTVKDSQ</sequence>
<dbReference type="AlphaFoldDB" id="S9W0R7"/>
<dbReference type="InterPro" id="IPR043130">
    <property type="entry name" value="CDP-OH_PTrfase_TM_dom"/>
</dbReference>
<evidence type="ECO:0000313" key="7">
    <source>
        <dbReference type="EMBL" id="EPY21131.1"/>
    </source>
</evidence>
<dbReference type="Pfam" id="PF01467">
    <property type="entry name" value="CTP_transf_like"/>
    <property type="match status" value="1"/>
</dbReference>
<evidence type="ECO:0000256" key="5">
    <source>
        <dbReference type="SAM" id="Phobius"/>
    </source>
</evidence>
<evidence type="ECO:0000259" key="6">
    <source>
        <dbReference type="Pfam" id="PF01467"/>
    </source>
</evidence>
<dbReference type="PANTHER" id="PTHR45780:SF1">
    <property type="entry name" value="ETHANOLAMINE-PHOSPHATE CYTIDYLYLTRANSFERASE"/>
    <property type="match status" value="1"/>
</dbReference>
<keyword evidence="5" id="KW-0472">Membrane</keyword>
<dbReference type="EC" id="2.7.7.14" evidence="3"/>
<feature type="transmembrane region" description="Helical" evidence="5">
    <location>
        <begin position="330"/>
        <end position="349"/>
    </location>
</feature>
<name>S9W0R7_9TRYP</name>
<dbReference type="GO" id="GO:0004306">
    <property type="term" value="F:ethanolamine-phosphate cytidylyltransferase activity"/>
    <property type="evidence" value="ECO:0007669"/>
    <property type="project" value="UniProtKB-EC"/>
</dbReference>
<dbReference type="UniPathway" id="UPA00558">
    <property type="reaction ID" value="UER00742"/>
</dbReference>
<dbReference type="Gene3D" id="1.20.120.1760">
    <property type="match status" value="1"/>
</dbReference>
<feature type="transmembrane region" description="Helical" evidence="5">
    <location>
        <begin position="144"/>
        <end position="164"/>
    </location>
</feature>
<comment type="caution">
    <text evidence="8">The sequence shown here is derived from an EMBL/GenBank/DDBJ whole genome shotgun (WGS) entry which is preliminary data.</text>
</comment>
<protein>
    <recommendedName>
        <fullName evidence="3">ethanolamine-phosphate cytidylyltransferase</fullName>
        <ecNumber evidence="3">2.7.7.14</ecNumber>
    </recommendedName>
    <alternativeName>
        <fullName evidence="4">CTP:phosphoethanolamine cytidylyltransferase</fullName>
    </alternativeName>
</protein>
<dbReference type="SUPFAM" id="SSF52374">
    <property type="entry name" value="Nucleotidylyl transferase"/>
    <property type="match status" value="1"/>
</dbReference>
<feature type="transmembrane region" description="Helical" evidence="5">
    <location>
        <begin position="361"/>
        <end position="384"/>
    </location>
</feature>
<evidence type="ECO:0000313" key="8">
    <source>
        <dbReference type="EMBL" id="EPY33061.1"/>
    </source>
</evidence>
<keyword evidence="9" id="KW-1185">Reference proteome</keyword>
<comment type="pathway">
    <text evidence="1">Lipid metabolism.</text>
</comment>
<dbReference type="Gene3D" id="3.40.50.620">
    <property type="entry name" value="HUPs"/>
    <property type="match status" value="1"/>
</dbReference>
<accession>S9W0R7</accession>
<evidence type="ECO:0000256" key="1">
    <source>
        <dbReference type="ARBA" id="ARBA00005189"/>
    </source>
</evidence>
<reference evidence="8 9" key="1">
    <citation type="journal article" date="2013" name="PLoS ONE">
        <title>Predicting the Proteins of Angomonas deanei, Strigomonas culicis and Their Respective Endosymbionts Reveals New Aspects of the Trypanosomatidae Family.</title>
        <authorList>
            <person name="Motta M.C."/>
            <person name="Martins A.C."/>
            <person name="de Souza S.S."/>
            <person name="Catta-Preta C.M."/>
            <person name="Silva R."/>
            <person name="Klein C.C."/>
            <person name="de Almeida L.G."/>
            <person name="de Lima Cunha O."/>
            <person name="Ciapina L.P."/>
            <person name="Brocchi M."/>
            <person name="Colabardini A.C."/>
            <person name="de Araujo Lima B."/>
            <person name="Machado C.R."/>
            <person name="de Almeida Soares C.M."/>
            <person name="Probst C.M."/>
            <person name="de Menezes C.B."/>
            <person name="Thompson C.E."/>
            <person name="Bartholomeu D.C."/>
            <person name="Gradia D.F."/>
            <person name="Pavoni D.P."/>
            <person name="Grisard E.C."/>
            <person name="Fantinatti-Garboggini F."/>
            <person name="Marchini F.K."/>
            <person name="Rodrigues-Luiz G.F."/>
            <person name="Wagner G."/>
            <person name="Goldman G.H."/>
            <person name="Fietto J.L."/>
            <person name="Elias M.C."/>
            <person name="Goldman M.H."/>
            <person name="Sagot M.F."/>
            <person name="Pereira M."/>
            <person name="Stoco P.H."/>
            <person name="de Mendonca-Neto R.P."/>
            <person name="Teixeira S.M."/>
            <person name="Maciel T.E."/>
            <person name="de Oliveira Mendes T.A."/>
            <person name="Urmenyi T.P."/>
            <person name="de Souza W."/>
            <person name="Schenkman S."/>
            <person name="de Vasconcelos A.T."/>
        </authorList>
    </citation>
    <scope>NUCLEOTIDE SEQUENCE [LARGE SCALE GENOMIC DNA]</scope>
</reference>
<dbReference type="GO" id="GO:0006646">
    <property type="term" value="P:phosphatidylethanolamine biosynthetic process"/>
    <property type="evidence" value="ECO:0007669"/>
    <property type="project" value="UniProtKB-UniPathway"/>
</dbReference>
<evidence type="ECO:0000256" key="4">
    <source>
        <dbReference type="ARBA" id="ARBA00031473"/>
    </source>
</evidence>
<dbReference type="NCBIfam" id="TIGR00125">
    <property type="entry name" value="cyt_tran_rel"/>
    <property type="match status" value="1"/>
</dbReference>
<evidence type="ECO:0000256" key="2">
    <source>
        <dbReference type="ARBA" id="ARBA00024191"/>
    </source>
</evidence>
<dbReference type="EMBL" id="ATMH01002508">
    <property type="protein sequence ID" value="EPY33061.1"/>
    <property type="molecule type" value="Genomic_DNA"/>
</dbReference>
<keyword evidence="8" id="KW-0808">Transferase</keyword>
<dbReference type="GO" id="GO:0005737">
    <property type="term" value="C:cytoplasm"/>
    <property type="evidence" value="ECO:0007669"/>
    <property type="project" value="TreeGrafter"/>
</dbReference>
<proteinExistence type="predicted"/>
<dbReference type="InterPro" id="IPR044608">
    <property type="entry name" value="Ect1/PCYT2"/>
</dbReference>
<gene>
    <name evidence="8" type="ORF">STCU_02508</name>
    <name evidence="7" type="ORF">STCU_08683</name>
</gene>
<dbReference type="Proteomes" id="UP000015354">
    <property type="component" value="Unassembled WGS sequence"/>
</dbReference>
<comment type="pathway">
    <text evidence="2">Phospholipid metabolism; phosphatidylethanolamine biosynthesis; phosphatidylethanolamine from ethanolamine: step 2/3.</text>
</comment>
<dbReference type="OrthoDB" id="40021at2759"/>
<keyword evidence="5" id="KW-0812">Transmembrane</keyword>
<feature type="transmembrane region" description="Helical" evidence="5">
    <location>
        <begin position="238"/>
        <end position="263"/>
    </location>
</feature>